<dbReference type="Pfam" id="PF04087">
    <property type="entry name" value="DUF389"/>
    <property type="match status" value="1"/>
</dbReference>
<keyword evidence="3" id="KW-1185">Reference proteome</keyword>
<feature type="transmembrane region" description="Helical" evidence="1">
    <location>
        <begin position="175"/>
        <end position="201"/>
    </location>
</feature>
<name>A0A3A5HD99_9ACTN</name>
<dbReference type="InterPro" id="IPR005240">
    <property type="entry name" value="DUF389"/>
</dbReference>
<protein>
    <submittedName>
        <fullName evidence="2">DUF389 domain-containing protein</fullName>
    </submittedName>
</protein>
<gene>
    <name evidence="2" type="ORF">D4739_15480</name>
</gene>
<keyword evidence="1" id="KW-0472">Membrane</keyword>
<accession>A0A3A5HD99</accession>
<feature type="transmembrane region" description="Helical" evidence="1">
    <location>
        <begin position="141"/>
        <end position="163"/>
    </location>
</feature>
<keyword evidence="1" id="KW-1133">Transmembrane helix</keyword>
<feature type="transmembrane region" description="Helical" evidence="1">
    <location>
        <begin position="116"/>
        <end position="135"/>
    </location>
</feature>
<dbReference type="Proteomes" id="UP000276542">
    <property type="component" value="Unassembled WGS sequence"/>
</dbReference>
<reference evidence="3" key="1">
    <citation type="submission" date="2018-09" db="EMBL/GenBank/DDBJ databases">
        <authorList>
            <person name="Zhu H."/>
        </authorList>
    </citation>
    <scope>NUCLEOTIDE SEQUENCE [LARGE SCALE GENOMIC DNA]</scope>
    <source>
        <strain evidence="3">K1W22B-1</strain>
    </source>
</reference>
<feature type="transmembrane region" description="Helical" evidence="1">
    <location>
        <begin position="245"/>
        <end position="268"/>
    </location>
</feature>
<feature type="transmembrane region" description="Helical" evidence="1">
    <location>
        <begin position="280"/>
        <end position="302"/>
    </location>
</feature>
<comment type="caution">
    <text evidence="2">The sequence shown here is derived from an EMBL/GenBank/DDBJ whole genome shotgun (WGS) entry which is preliminary data.</text>
</comment>
<evidence type="ECO:0000256" key="1">
    <source>
        <dbReference type="SAM" id="Phobius"/>
    </source>
</evidence>
<keyword evidence="1" id="KW-0812">Transmembrane</keyword>
<dbReference type="OrthoDB" id="8061853at2"/>
<feature type="transmembrane region" description="Helical" evidence="1">
    <location>
        <begin position="221"/>
        <end position="238"/>
    </location>
</feature>
<dbReference type="PANTHER" id="PTHR20992:SF9">
    <property type="entry name" value="AT15442P-RELATED"/>
    <property type="match status" value="1"/>
</dbReference>
<dbReference type="EMBL" id="QYRP01000002">
    <property type="protein sequence ID" value="RJS47475.1"/>
    <property type="molecule type" value="Genomic_DNA"/>
</dbReference>
<dbReference type="PANTHER" id="PTHR20992">
    <property type="entry name" value="AT15442P-RELATED"/>
    <property type="match status" value="1"/>
</dbReference>
<evidence type="ECO:0000313" key="3">
    <source>
        <dbReference type="Proteomes" id="UP000276542"/>
    </source>
</evidence>
<sequence>MLRLRVSSPSETTSAVLALLQADPAVSSLAVIRGASIVPSGDLVTADLAREGANEIVEGLRALGVHRTGTIHLDAVDTWISQDGFDAERRTPGSSADAVVWAAVVQRGYDDSELNWTFLTFMSLATVLASIAIVLDSQILVIGAMVLGPEFGAVAALGVSLVRRRWTLLLASSRALVLGFLCAIAVTAVFALVTRWLGWITLAQVTAPRPATGFIYTPDKWSFIVALIAAAAGVLSVTSSRVGGLSGVFISVTTIPAAGNLALGLAFWVPSEIWGSVQQLALNLTGMAVAGWLTLAVQERVWNAISLRRARRIEARRRSDLFDS</sequence>
<proteinExistence type="predicted"/>
<evidence type="ECO:0000313" key="2">
    <source>
        <dbReference type="EMBL" id="RJS47475.1"/>
    </source>
</evidence>
<organism evidence="2 3">
    <name type="scientific">Nocardioides cavernaquae</name>
    <dbReference type="NCBI Taxonomy" id="2321396"/>
    <lineage>
        <taxon>Bacteria</taxon>
        <taxon>Bacillati</taxon>
        <taxon>Actinomycetota</taxon>
        <taxon>Actinomycetes</taxon>
        <taxon>Propionibacteriales</taxon>
        <taxon>Nocardioidaceae</taxon>
        <taxon>Nocardioides</taxon>
    </lineage>
</organism>
<dbReference type="RefSeq" id="WP_120061439.1">
    <property type="nucleotide sequence ID" value="NZ_QYRP01000002.1"/>
</dbReference>
<dbReference type="AlphaFoldDB" id="A0A3A5HD99"/>